<protein>
    <submittedName>
        <fullName evidence="1">Uncharacterized protein</fullName>
    </submittedName>
</protein>
<accession>A0A937CUM8</accession>
<dbReference type="AlphaFoldDB" id="A0A937CUM8"/>
<organism evidence="1 2">
    <name type="scientific">Ramlibacter monticola</name>
    <dbReference type="NCBI Taxonomy" id="1926872"/>
    <lineage>
        <taxon>Bacteria</taxon>
        <taxon>Pseudomonadati</taxon>
        <taxon>Pseudomonadota</taxon>
        <taxon>Betaproteobacteria</taxon>
        <taxon>Burkholderiales</taxon>
        <taxon>Comamonadaceae</taxon>
        <taxon>Ramlibacter</taxon>
    </lineage>
</organism>
<comment type="caution">
    <text evidence="1">The sequence shown here is derived from an EMBL/GenBank/DDBJ whole genome shotgun (WGS) entry which is preliminary data.</text>
</comment>
<name>A0A937CUM8_9BURK</name>
<evidence type="ECO:0000313" key="2">
    <source>
        <dbReference type="Proteomes" id="UP000599109"/>
    </source>
</evidence>
<reference evidence="1 2" key="1">
    <citation type="journal article" date="2017" name="Int. J. Syst. Evol. Microbiol.">
        <title>Ramlibacter monticola sp. nov., isolated from forest soil.</title>
        <authorList>
            <person name="Chaudhary D.K."/>
            <person name="Kim J."/>
        </authorList>
    </citation>
    <scope>NUCLEOTIDE SEQUENCE [LARGE SCALE GENOMIC DNA]</scope>
    <source>
        <strain evidence="1 2">KACC 19175</strain>
    </source>
</reference>
<gene>
    <name evidence="1" type="ORF">JJ685_17150</name>
</gene>
<sequence length="122" mass="13146">MAGTLHYLEFDFSEDDQGRGSFDAMAAAAPAQLEALQAEVARLLEWSQAQFGAPGALDDGAEWDYELQGVRELATTLQVRFRPGAGLDLRPGPTGEPRVTLSLTLTGTPAFCDALRETFALE</sequence>
<dbReference type="EMBL" id="JAEQNE010000004">
    <property type="protein sequence ID" value="MBL0392868.1"/>
    <property type="molecule type" value="Genomic_DNA"/>
</dbReference>
<evidence type="ECO:0000313" key="1">
    <source>
        <dbReference type="EMBL" id="MBL0392868.1"/>
    </source>
</evidence>
<proteinExistence type="predicted"/>
<dbReference type="Proteomes" id="UP000599109">
    <property type="component" value="Unassembled WGS sequence"/>
</dbReference>
<keyword evidence="2" id="KW-1185">Reference proteome</keyword>